<keyword evidence="2 5" id="KW-0812">Transmembrane</keyword>
<proteinExistence type="predicted"/>
<gene>
    <name evidence="7" type="ORF">RN001_007225</name>
</gene>
<dbReference type="SUPFAM" id="SSF103473">
    <property type="entry name" value="MFS general substrate transporter"/>
    <property type="match status" value="1"/>
</dbReference>
<dbReference type="Gene3D" id="1.20.1250.20">
    <property type="entry name" value="MFS general substrate transporter like domains"/>
    <property type="match status" value="1"/>
</dbReference>
<feature type="transmembrane region" description="Helical" evidence="5">
    <location>
        <begin position="448"/>
        <end position="468"/>
    </location>
</feature>
<evidence type="ECO:0000256" key="5">
    <source>
        <dbReference type="SAM" id="Phobius"/>
    </source>
</evidence>
<feature type="transmembrane region" description="Helical" evidence="5">
    <location>
        <begin position="127"/>
        <end position="147"/>
    </location>
</feature>
<keyword evidence="3 5" id="KW-1133">Transmembrane helix</keyword>
<evidence type="ECO:0000256" key="2">
    <source>
        <dbReference type="ARBA" id="ARBA00022692"/>
    </source>
</evidence>
<name>A0AAN7PW43_9COLE</name>
<comment type="caution">
    <text evidence="7">The sequence shown here is derived from an EMBL/GenBank/DDBJ whole genome shotgun (WGS) entry which is preliminary data.</text>
</comment>
<feature type="domain" description="Major facilitator superfamily (MFS) profile" evidence="6">
    <location>
        <begin position="81"/>
        <end position="500"/>
    </location>
</feature>
<dbReference type="EMBL" id="JARPUR010000003">
    <property type="protein sequence ID" value="KAK4879079.1"/>
    <property type="molecule type" value="Genomic_DNA"/>
</dbReference>
<feature type="transmembrane region" description="Helical" evidence="5">
    <location>
        <begin position="360"/>
        <end position="381"/>
    </location>
</feature>
<feature type="transmembrane region" description="Helical" evidence="5">
    <location>
        <begin position="474"/>
        <end position="495"/>
    </location>
</feature>
<feature type="transmembrane region" description="Helical" evidence="5">
    <location>
        <begin position="183"/>
        <end position="205"/>
    </location>
</feature>
<dbReference type="PROSITE" id="PS50850">
    <property type="entry name" value="MFS"/>
    <property type="match status" value="1"/>
</dbReference>
<evidence type="ECO:0000313" key="8">
    <source>
        <dbReference type="Proteomes" id="UP001353858"/>
    </source>
</evidence>
<feature type="transmembrane region" description="Helical" evidence="5">
    <location>
        <begin position="331"/>
        <end position="348"/>
    </location>
</feature>
<reference evidence="8" key="1">
    <citation type="submission" date="2023-01" db="EMBL/GenBank/DDBJ databases">
        <title>Key to firefly adult light organ development and bioluminescence: homeobox transcription factors regulate luciferase expression and transportation to peroxisome.</title>
        <authorList>
            <person name="Fu X."/>
        </authorList>
    </citation>
    <scope>NUCLEOTIDE SEQUENCE [LARGE SCALE GENOMIC DNA]</scope>
</reference>
<dbReference type="PANTHER" id="PTHR24064">
    <property type="entry name" value="SOLUTE CARRIER FAMILY 22 MEMBER"/>
    <property type="match status" value="1"/>
</dbReference>
<sequence>MDNNEALESLLAHLGDFGKYQLMQLMLHLVSATTASMHMLSLQTVGAVPDHRCRIPDLDVSLNTSFIPDKLEMYIPKLDAETFDSCSMYNLSANDNSTIPCDSWVYDLTYYKSSRGIEWNFVCNQRWMGAVAQSVFMFGAFIGAVTLGSAADKYGRKPIFCWSATLQLIFGVAAAFVSEYYLFLFVQFFYGVFGSAGCFTAGFVLSMELIGPSKRTVCGICFHAAFATGIILVGVWGAVIHNRQTLQLIYGLHGIFLMVHWWWMDESPRWLWANRKISEAVKVVQKGLKINGSSVLLDPAKYLVITTKSGKNAPAANITDLFKTPVLRKRTLNVCLAWFANSLVFYGLSLGTGKFYGNPFVLICLVGVVEFPGYFLIIYLMNRTGRRFPTSFFMILGGICCINATYFFKNSLGSTIFVMISKFSVSNSFAVIYNYTAELFPTVVRNSVLGLGAMSSRLSSTLIPLIVLLDSINLELPTTIFAMVSIISGFLLLWLPETLGSSMPQTLEDGETFRVNDTAFTSCCKKENKDII</sequence>
<dbReference type="CDD" id="cd17317">
    <property type="entry name" value="MFS_SLC22"/>
    <property type="match status" value="1"/>
</dbReference>
<dbReference type="GO" id="GO:0022857">
    <property type="term" value="F:transmembrane transporter activity"/>
    <property type="evidence" value="ECO:0007669"/>
    <property type="project" value="InterPro"/>
</dbReference>
<dbReference type="InterPro" id="IPR036259">
    <property type="entry name" value="MFS_trans_sf"/>
</dbReference>
<feature type="transmembrane region" description="Helical" evidence="5">
    <location>
        <begin position="414"/>
        <end position="436"/>
    </location>
</feature>
<organism evidence="7 8">
    <name type="scientific">Aquatica leii</name>
    <dbReference type="NCBI Taxonomy" id="1421715"/>
    <lineage>
        <taxon>Eukaryota</taxon>
        <taxon>Metazoa</taxon>
        <taxon>Ecdysozoa</taxon>
        <taxon>Arthropoda</taxon>
        <taxon>Hexapoda</taxon>
        <taxon>Insecta</taxon>
        <taxon>Pterygota</taxon>
        <taxon>Neoptera</taxon>
        <taxon>Endopterygota</taxon>
        <taxon>Coleoptera</taxon>
        <taxon>Polyphaga</taxon>
        <taxon>Elateriformia</taxon>
        <taxon>Elateroidea</taxon>
        <taxon>Lampyridae</taxon>
        <taxon>Luciolinae</taxon>
        <taxon>Aquatica</taxon>
    </lineage>
</organism>
<evidence type="ECO:0000256" key="3">
    <source>
        <dbReference type="ARBA" id="ARBA00022989"/>
    </source>
</evidence>
<dbReference type="AlphaFoldDB" id="A0AAN7PW43"/>
<dbReference type="GO" id="GO:0016020">
    <property type="term" value="C:membrane"/>
    <property type="evidence" value="ECO:0007669"/>
    <property type="project" value="UniProtKB-SubCell"/>
</dbReference>
<dbReference type="InterPro" id="IPR020846">
    <property type="entry name" value="MFS_dom"/>
</dbReference>
<feature type="transmembrane region" description="Helical" evidence="5">
    <location>
        <begin position="388"/>
        <end position="408"/>
    </location>
</feature>
<keyword evidence="4 5" id="KW-0472">Membrane</keyword>
<keyword evidence="8" id="KW-1185">Reference proteome</keyword>
<feature type="transmembrane region" description="Helical" evidence="5">
    <location>
        <begin position="245"/>
        <end position="263"/>
    </location>
</feature>
<comment type="subcellular location">
    <subcellularLocation>
        <location evidence="1">Membrane</location>
        <topology evidence="1">Multi-pass membrane protein</topology>
    </subcellularLocation>
</comment>
<evidence type="ECO:0000256" key="1">
    <source>
        <dbReference type="ARBA" id="ARBA00004141"/>
    </source>
</evidence>
<feature type="transmembrane region" description="Helical" evidence="5">
    <location>
        <begin position="159"/>
        <end position="177"/>
    </location>
</feature>
<feature type="transmembrane region" description="Helical" evidence="5">
    <location>
        <begin position="217"/>
        <end position="239"/>
    </location>
</feature>
<dbReference type="Pfam" id="PF00083">
    <property type="entry name" value="Sugar_tr"/>
    <property type="match status" value="1"/>
</dbReference>
<accession>A0AAN7PW43</accession>
<evidence type="ECO:0000256" key="4">
    <source>
        <dbReference type="ARBA" id="ARBA00023136"/>
    </source>
</evidence>
<dbReference type="InterPro" id="IPR005828">
    <property type="entry name" value="MFS_sugar_transport-like"/>
</dbReference>
<dbReference type="Proteomes" id="UP001353858">
    <property type="component" value="Unassembled WGS sequence"/>
</dbReference>
<evidence type="ECO:0000313" key="7">
    <source>
        <dbReference type="EMBL" id="KAK4879079.1"/>
    </source>
</evidence>
<protein>
    <recommendedName>
        <fullName evidence="6">Major facilitator superfamily (MFS) profile domain-containing protein</fullName>
    </recommendedName>
</protein>
<evidence type="ECO:0000259" key="6">
    <source>
        <dbReference type="PROSITE" id="PS50850"/>
    </source>
</evidence>